<reference evidence="1" key="1">
    <citation type="submission" date="2014-02" db="EMBL/GenBank/DDBJ databases">
        <title>Expanding our view of genomic diversity in Candidatus Accumulibacter clades.</title>
        <authorList>
            <person name="Skennerton C.T."/>
            <person name="Barr J.J."/>
            <person name="Slater F.R."/>
            <person name="Bond P.L."/>
            <person name="Tyson G.W."/>
        </authorList>
    </citation>
    <scope>NUCLEOTIDE SEQUENCE [LARGE SCALE GENOMIC DNA]</scope>
</reference>
<organism evidence="1 2">
    <name type="scientific">Candidatus Accumulibacter adjunctus</name>
    <dbReference type="NCBI Taxonomy" id="1454001"/>
    <lineage>
        <taxon>Bacteria</taxon>
        <taxon>Pseudomonadati</taxon>
        <taxon>Pseudomonadota</taxon>
        <taxon>Betaproteobacteria</taxon>
        <taxon>Candidatus Accumulibacter</taxon>
    </lineage>
</organism>
<name>A0A011MGM4_9PROT</name>
<sequence length="182" mass="21003">MKNLDEAEVLDLISQGRKATQHVVVAMLDELEAEHPGVYRVIYGEPRDAIASINKDMADLYVDLSCDVVWVYDRAFGKPPKIANEEDWVLRRLALIDAELKSLTKEIPMDGHFRDRLQERFVKRSIEANVQLALLKHLEQEVLKYASWKKQRSRAVHMTNNLLFVLVRLMGELYSTQTPKAN</sequence>
<dbReference type="AlphaFoldDB" id="A0A011MGM4"/>
<dbReference type="PATRIC" id="fig|1454001.3.peg.748"/>
<dbReference type="EMBL" id="JFAX01000003">
    <property type="protein sequence ID" value="EXI68978.1"/>
    <property type="molecule type" value="Genomic_DNA"/>
</dbReference>
<protein>
    <submittedName>
        <fullName evidence="1">Uncharacterized protein</fullName>
    </submittedName>
</protein>
<keyword evidence="2" id="KW-1185">Reference proteome</keyword>
<accession>A0A011MGM4</accession>
<comment type="caution">
    <text evidence="1">The sequence shown here is derived from an EMBL/GenBank/DDBJ whole genome shotgun (WGS) entry which is preliminary data.</text>
</comment>
<evidence type="ECO:0000313" key="1">
    <source>
        <dbReference type="EMBL" id="EXI68978.1"/>
    </source>
</evidence>
<proteinExistence type="predicted"/>
<dbReference type="Proteomes" id="UP000020218">
    <property type="component" value="Unassembled WGS sequence"/>
</dbReference>
<gene>
    <name evidence="1" type="ORF">AW08_00804</name>
</gene>
<evidence type="ECO:0000313" key="2">
    <source>
        <dbReference type="Proteomes" id="UP000020218"/>
    </source>
</evidence>